<dbReference type="InterPro" id="IPR051026">
    <property type="entry name" value="PI/PC_transfer"/>
</dbReference>
<dbReference type="SMART" id="SM01100">
    <property type="entry name" value="CRAL_TRIO_N"/>
    <property type="match status" value="1"/>
</dbReference>
<feature type="domain" description="CRAL-TRIO" evidence="4">
    <location>
        <begin position="89"/>
        <end position="263"/>
    </location>
</feature>
<dbReference type="SUPFAM" id="SSF52087">
    <property type="entry name" value="CRAL/TRIO domain"/>
    <property type="match status" value="1"/>
</dbReference>
<reference evidence="5" key="1">
    <citation type="submission" date="2021-01" db="EMBL/GenBank/DDBJ databases">
        <authorList>
            <person name="Corre E."/>
            <person name="Pelletier E."/>
            <person name="Niang G."/>
            <person name="Scheremetjew M."/>
            <person name="Finn R."/>
            <person name="Kale V."/>
            <person name="Holt S."/>
            <person name="Cochrane G."/>
            <person name="Meng A."/>
            <person name="Brown T."/>
            <person name="Cohen L."/>
        </authorList>
    </citation>
    <scope>NUCLEOTIDE SEQUENCE</scope>
    <source>
        <strain evidence="5">SAG 11-49</strain>
    </source>
</reference>
<dbReference type="GO" id="GO:0000139">
    <property type="term" value="C:Golgi membrane"/>
    <property type="evidence" value="ECO:0007669"/>
    <property type="project" value="UniProtKB-SubCell"/>
</dbReference>
<dbReference type="InterPro" id="IPR036865">
    <property type="entry name" value="CRAL-TRIO_dom_sf"/>
</dbReference>
<accession>A0A7S0RLK1</accession>
<dbReference type="Gene3D" id="1.10.8.20">
    <property type="entry name" value="N-terminal domain of phosphatidylinositol transfer protein sec14p"/>
    <property type="match status" value="1"/>
</dbReference>
<sequence>MVLQTEAEAFWYLPENLTAEQKAALESFKKHLTDEKLLLADHDDDCTLLRFLKARQWHQEPATLMYKNMVEWRAREKVDELYMDYEFPEFQELIEFYPHFYHKLDKFGRPVYIELLGQTDCTKMLTVASQERIMKYHIWTWERLKRLLFPACSRLAARPVMACTVVIDLAGLSLKNFTLTTKHLLGEVARIDQDYYPEHLGAMFIINTPYVFKVIWAVVNPLLEERTRRKITVLGYDYQETLKQAIPEDNLPTFLGGKSECAGAKHSSMGPWQQVEPCKSFSWVPVGGKRLPSGALSSLLSGGSLPEPGAPSPTKAA</sequence>
<dbReference type="SUPFAM" id="SSF46938">
    <property type="entry name" value="CRAL/TRIO N-terminal domain"/>
    <property type="match status" value="1"/>
</dbReference>
<gene>
    <name evidence="5" type="ORF">CLEI1391_LOCUS9712</name>
</gene>
<name>A0A7S0RLK1_9CHLO</name>
<evidence type="ECO:0000256" key="3">
    <source>
        <dbReference type="ARBA" id="ARBA00038020"/>
    </source>
</evidence>
<dbReference type="Pfam" id="PF00650">
    <property type="entry name" value="CRAL_TRIO"/>
    <property type="match status" value="1"/>
</dbReference>
<dbReference type="SMART" id="SM00516">
    <property type="entry name" value="SEC14"/>
    <property type="match status" value="1"/>
</dbReference>
<dbReference type="InterPro" id="IPR011074">
    <property type="entry name" value="CRAL/TRIO_N_dom"/>
</dbReference>
<dbReference type="EMBL" id="HBFB01017353">
    <property type="protein sequence ID" value="CAD8680674.1"/>
    <property type="molecule type" value="Transcribed_RNA"/>
</dbReference>
<comment type="subcellular location">
    <subcellularLocation>
        <location evidence="1">Cell membrane</location>
        <topology evidence="1">Peripheral membrane protein</topology>
    </subcellularLocation>
    <subcellularLocation>
        <location evidence="2">Golgi apparatus membrane</location>
        <topology evidence="2">Peripheral membrane protein</topology>
    </subcellularLocation>
</comment>
<evidence type="ECO:0000256" key="2">
    <source>
        <dbReference type="ARBA" id="ARBA00004395"/>
    </source>
</evidence>
<evidence type="ECO:0000256" key="1">
    <source>
        <dbReference type="ARBA" id="ARBA00004202"/>
    </source>
</evidence>
<dbReference type="CDD" id="cd00170">
    <property type="entry name" value="SEC14"/>
    <property type="match status" value="1"/>
</dbReference>
<dbReference type="PROSITE" id="PS50191">
    <property type="entry name" value="CRAL_TRIO"/>
    <property type="match status" value="1"/>
</dbReference>
<dbReference type="InterPro" id="IPR001251">
    <property type="entry name" value="CRAL-TRIO_dom"/>
</dbReference>
<dbReference type="InterPro" id="IPR036273">
    <property type="entry name" value="CRAL/TRIO_N_dom_sf"/>
</dbReference>
<evidence type="ECO:0000259" key="4">
    <source>
        <dbReference type="PROSITE" id="PS50191"/>
    </source>
</evidence>
<evidence type="ECO:0000313" key="5">
    <source>
        <dbReference type="EMBL" id="CAD8680674.1"/>
    </source>
</evidence>
<protein>
    <recommendedName>
        <fullName evidence="4">CRAL-TRIO domain-containing protein</fullName>
    </recommendedName>
</protein>
<dbReference type="PANTHER" id="PTHR45657:SF1">
    <property type="entry name" value="CRAL-TRIO DOMAIN-CONTAINING PROTEIN YKL091C-RELATED"/>
    <property type="match status" value="1"/>
</dbReference>
<proteinExistence type="inferred from homology"/>
<dbReference type="GO" id="GO:0005886">
    <property type="term" value="C:plasma membrane"/>
    <property type="evidence" value="ECO:0007669"/>
    <property type="project" value="UniProtKB-SubCell"/>
</dbReference>
<organism evidence="5">
    <name type="scientific">Chlamydomonas leiostraca</name>
    <dbReference type="NCBI Taxonomy" id="1034604"/>
    <lineage>
        <taxon>Eukaryota</taxon>
        <taxon>Viridiplantae</taxon>
        <taxon>Chlorophyta</taxon>
        <taxon>core chlorophytes</taxon>
        <taxon>Chlorophyceae</taxon>
        <taxon>CS clade</taxon>
        <taxon>Chlamydomonadales</taxon>
        <taxon>Chlamydomonadaceae</taxon>
        <taxon>Chlamydomonas</taxon>
    </lineage>
</organism>
<dbReference type="AlphaFoldDB" id="A0A7S0RLK1"/>
<dbReference type="Pfam" id="PF03765">
    <property type="entry name" value="CRAL_TRIO_N"/>
    <property type="match status" value="1"/>
</dbReference>
<dbReference type="PANTHER" id="PTHR45657">
    <property type="entry name" value="CRAL-TRIO DOMAIN-CONTAINING PROTEIN YKL091C-RELATED"/>
    <property type="match status" value="1"/>
</dbReference>
<dbReference type="Gene3D" id="3.40.525.10">
    <property type="entry name" value="CRAL-TRIO lipid binding domain"/>
    <property type="match status" value="1"/>
</dbReference>
<comment type="similarity">
    <text evidence="3">Belongs to the SFH family.</text>
</comment>